<gene>
    <name evidence="2" type="ORF">C1645_741090</name>
</gene>
<dbReference type="OrthoDB" id="2350747at2759"/>
<evidence type="ECO:0000313" key="3">
    <source>
        <dbReference type="Proteomes" id="UP000265703"/>
    </source>
</evidence>
<dbReference type="AlphaFoldDB" id="A0A397SNF0"/>
<reference evidence="2 3" key="1">
    <citation type="submission" date="2018-06" db="EMBL/GenBank/DDBJ databases">
        <title>Comparative genomics reveals the genomic features of Rhizophagus irregularis, R. cerebriforme, R. diaphanum and Gigaspora rosea, and their symbiotic lifestyle signature.</title>
        <authorList>
            <person name="Morin E."/>
            <person name="San Clemente H."/>
            <person name="Chen E.C.H."/>
            <person name="De La Providencia I."/>
            <person name="Hainaut M."/>
            <person name="Kuo A."/>
            <person name="Kohler A."/>
            <person name="Murat C."/>
            <person name="Tang N."/>
            <person name="Roy S."/>
            <person name="Loubradou J."/>
            <person name="Henrissat B."/>
            <person name="Grigoriev I.V."/>
            <person name="Corradi N."/>
            <person name="Roux C."/>
            <person name="Martin F.M."/>
        </authorList>
    </citation>
    <scope>NUCLEOTIDE SEQUENCE [LARGE SCALE GENOMIC DNA]</scope>
    <source>
        <strain evidence="2 3">DAOM 227022</strain>
    </source>
</reference>
<feature type="region of interest" description="Disordered" evidence="1">
    <location>
        <begin position="124"/>
        <end position="211"/>
    </location>
</feature>
<comment type="caution">
    <text evidence="2">The sequence shown here is derived from an EMBL/GenBank/DDBJ whole genome shotgun (WGS) entry which is preliminary data.</text>
</comment>
<name>A0A397SNF0_9GLOM</name>
<organism evidence="2 3">
    <name type="scientific">Glomus cerebriforme</name>
    <dbReference type="NCBI Taxonomy" id="658196"/>
    <lineage>
        <taxon>Eukaryota</taxon>
        <taxon>Fungi</taxon>
        <taxon>Fungi incertae sedis</taxon>
        <taxon>Mucoromycota</taxon>
        <taxon>Glomeromycotina</taxon>
        <taxon>Glomeromycetes</taxon>
        <taxon>Glomerales</taxon>
        <taxon>Glomeraceae</taxon>
        <taxon>Glomus</taxon>
    </lineage>
</organism>
<feature type="compositionally biased region" description="Basic residues" evidence="1">
    <location>
        <begin position="131"/>
        <end position="143"/>
    </location>
</feature>
<sequence length="400" mass="46271">MSVNKIHEFFNREPENWNILTFLEECNIPLFKQKIESYLTSLEIISNTQKGPKRERADKLLDLYRQASLFFSFFFLAEDIVKYLGPDYAHARDWKKEKKIKPVDGTSVHFHQVTDSSVIGINNGSFDVSRKPKKSTRKRKSIRYHYTESSDEEDHSSDPDYTEKPERKQESRRLKRLRGKANCDDMDKGNITVKTSEDENTSSPAQPTMISNTSEDTTLCEITPSTPQQLNTSEDFATLRESTPCPTVHSATSTLIATPNKPIITKATYDEFSAHIICAFNTTIYLVKETIEEPIYERVRNMLQSRNKLAMSDSIIKKLENIFQANYSEIESKIISETNIGDNQTSEENRFMFFIRCALLDFVFRFRYLMPKVLDRDMLERSLHCRMSVPNSASISQCFS</sequence>
<dbReference type="Proteomes" id="UP000265703">
    <property type="component" value="Unassembled WGS sequence"/>
</dbReference>
<feature type="compositionally biased region" description="Polar residues" evidence="1">
    <location>
        <begin position="201"/>
        <end position="211"/>
    </location>
</feature>
<proteinExistence type="predicted"/>
<feature type="compositionally biased region" description="Basic and acidic residues" evidence="1">
    <location>
        <begin position="156"/>
        <end position="172"/>
    </location>
</feature>
<evidence type="ECO:0000313" key="2">
    <source>
        <dbReference type="EMBL" id="RIA86136.1"/>
    </source>
</evidence>
<accession>A0A397SNF0</accession>
<protein>
    <submittedName>
        <fullName evidence="2">Uncharacterized protein</fullName>
    </submittedName>
</protein>
<keyword evidence="3" id="KW-1185">Reference proteome</keyword>
<dbReference type="EMBL" id="QKYT01000381">
    <property type="protein sequence ID" value="RIA86136.1"/>
    <property type="molecule type" value="Genomic_DNA"/>
</dbReference>
<evidence type="ECO:0000256" key="1">
    <source>
        <dbReference type="SAM" id="MobiDB-lite"/>
    </source>
</evidence>